<name>A0A1I5UZW8_9EURY</name>
<evidence type="ECO:0000256" key="3">
    <source>
        <dbReference type="ARBA" id="ARBA00022475"/>
    </source>
</evidence>
<evidence type="ECO:0000256" key="2">
    <source>
        <dbReference type="ARBA" id="ARBA00022448"/>
    </source>
</evidence>
<feature type="domain" description="ABC transporter" evidence="10">
    <location>
        <begin position="356"/>
        <end position="590"/>
    </location>
</feature>
<dbReference type="PROSITE" id="PS50893">
    <property type="entry name" value="ABC_TRANSPORTER_2"/>
    <property type="match status" value="1"/>
</dbReference>
<reference evidence="13" key="1">
    <citation type="submission" date="2016-10" db="EMBL/GenBank/DDBJ databases">
        <authorList>
            <person name="Varghese N."/>
            <person name="Submissions S."/>
        </authorList>
    </citation>
    <scope>NUCLEOTIDE SEQUENCE [LARGE SCALE GENOMIC DNA]</scope>
    <source>
        <strain evidence="13">CGMCC 1.10329</strain>
    </source>
</reference>
<gene>
    <name evidence="12" type="ORF">SAMN05216277_11548</name>
</gene>
<dbReference type="InterPro" id="IPR036640">
    <property type="entry name" value="ABC1_TM_sf"/>
</dbReference>
<feature type="domain" description="ABC transmembrane type-1" evidence="11">
    <location>
        <begin position="26"/>
        <end position="321"/>
    </location>
</feature>
<evidence type="ECO:0000256" key="8">
    <source>
        <dbReference type="ARBA" id="ARBA00023136"/>
    </source>
</evidence>
<keyword evidence="2" id="KW-0813">Transport</keyword>
<dbReference type="SUPFAM" id="SSF52540">
    <property type="entry name" value="P-loop containing nucleoside triphosphate hydrolases"/>
    <property type="match status" value="1"/>
</dbReference>
<evidence type="ECO:0000256" key="5">
    <source>
        <dbReference type="ARBA" id="ARBA00022741"/>
    </source>
</evidence>
<keyword evidence="6 12" id="KW-0067">ATP-binding</keyword>
<evidence type="ECO:0000313" key="13">
    <source>
        <dbReference type="Proteomes" id="UP000183769"/>
    </source>
</evidence>
<dbReference type="AlphaFoldDB" id="A0A1I5UZW8"/>
<dbReference type="InterPro" id="IPR003439">
    <property type="entry name" value="ABC_transporter-like_ATP-bd"/>
</dbReference>
<keyword evidence="3" id="KW-1003">Cell membrane</keyword>
<keyword evidence="7 9" id="KW-1133">Transmembrane helix</keyword>
<keyword evidence="4 9" id="KW-0812">Transmembrane</keyword>
<dbReference type="FunFam" id="3.40.50.300:FF:000221">
    <property type="entry name" value="Multidrug ABC transporter ATP-binding protein"/>
    <property type="match status" value="1"/>
</dbReference>
<evidence type="ECO:0000256" key="9">
    <source>
        <dbReference type="SAM" id="Phobius"/>
    </source>
</evidence>
<evidence type="ECO:0000256" key="4">
    <source>
        <dbReference type="ARBA" id="ARBA00022692"/>
    </source>
</evidence>
<dbReference type="InterPro" id="IPR003593">
    <property type="entry name" value="AAA+_ATPase"/>
</dbReference>
<dbReference type="InterPro" id="IPR027417">
    <property type="entry name" value="P-loop_NTPase"/>
</dbReference>
<keyword evidence="5" id="KW-0547">Nucleotide-binding</keyword>
<feature type="transmembrane region" description="Helical" evidence="9">
    <location>
        <begin position="81"/>
        <end position="103"/>
    </location>
</feature>
<dbReference type="Gene3D" id="3.40.50.300">
    <property type="entry name" value="P-loop containing nucleotide triphosphate hydrolases"/>
    <property type="match status" value="1"/>
</dbReference>
<dbReference type="Proteomes" id="UP000183769">
    <property type="component" value="Unassembled WGS sequence"/>
</dbReference>
<dbReference type="PANTHER" id="PTHR24221">
    <property type="entry name" value="ATP-BINDING CASSETTE SUB-FAMILY B"/>
    <property type="match status" value="1"/>
</dbReference>
<feature type="transmembrane region" description="Helical" evidence="9">
    <location>
        <begin position="277"/>
        <end position="303"/>
    </location>
</feature>
<feature type="transmembrane region" description="Helical" evidence="9">
    <location>
        <begin position="23"/>
        <end position="50"/>
    </location>
</feature>
<dbReference type="PROSITE" id="PS50929">
    <property type="entry name" value="ABC_TM1F"/>
    <property type="match status" value="1"/>
</dbReference>
<dbReference type="GO" id="GO:0140359">
    <property type="term" value="F:ABC-type transporter activity"/>
    <property type="evidence" value="ECO:0007669"/>
    <property type="project" value="InterPro"/>
</dbReference>
<dbReference type="Pfam" id="PF00005">
    <property type="entry name" value="ABC_tran"/>
    <property type="match status" value="1"/>
</dbReference>
<evidence type="ECO:0000259" key="11">
    <source>
        <dbReference type="PROSITE" id="PS50929"/>
    </source>
</evidence>
<dbReference type="PROSITE" id="PS00211">
    <property type="entry name" value="ABC_TRANSPORTER_1"/>
    <property type="match status" value="1"/>
</dbReference>
<dbReference type="Pfam" id="PF00664">
    <property type="entry name" value="ABC_membrane"/>
    <property type="match status" value="1"/>
</dbReference>
<dbReference type="InterPro" id="IPR039421">
    <property type="entry name" value="Type_1_exporter"/>
</dbReference>
<proteinExistence type="predicted"/>
<dbReference type="OrthoDB" id="121502at2157"/>
<dbReference type="GO" id="GO:0005524">
    <property type="term" value="F:ATP binding"/>
    <property type="evidence" value="ECO:0007669"/>
    <property type="project" value="UniProtKB-KW"/>
</dbReference>
<comment type="subcellular location">
    <subcellularLocation>
        <location evidence="1">Cell membrane</location>
        <topology evidence="1">Multi-pass membrane protein</topology>
    </subcellularLocation>
</comment>
<accession>A0A1I5UZW8</accession>
<protein>
    <submittedName>
        <fullName evidence="12">ATP-binding cassette, subfamily B, MsbA</fullName>
    </submittedName>
</protein>
<sequence length="592" mass="65801">MSDQLSLIEKLGAAKRVALFRPIFSLGIILLSVIAALFEGIGLGFLLPIIQQARGNGEVSGLAEGFVWAYELVGVPFTLEYIIAGVALVMTLRYTASFLVAWLRAMIRVQYVRDIQTRAFDSALDARIGYFDEQGSDEILNAIVTQSREAGNAIMRLVRIVEQSILSLMYVSVALYLAPVLTLAAGAILAVLTYLVRYRFESGYSVGDRVAEANERVQEVVQAGTQGIRDVKLFGLSEKFFNRFEDQVGTFARSKVTLRRNQAAIQNLYQLTTAVTVFVLIYFALEFSSLSLAGLGVFLFAMFRLSPRISNLNTWIYRLEGDLPHLLRTEQLIAEMQASQEPIGGDTAVPSQVERIEADSLDFSYDGDEQVLDDVSYSVERGEFIAFVGPSGAGKSTIVSLLARMYEPDSGEIRADGTPIEEFDLTEWREHLSVVRQNPHIFNDTLEYNVRIGNRDASRSEIERACELACVTEFLDDLPEGYQSTLGDDGVRLSGGQKQRVALARALVRDVDFLLLDEATSDLDTNIEEDVHDGIESLDADHGLVVVAHRLSTVRNADRIYTMVDGRVEEVGTHEELLEAEEMYAELYSTDR</sequence>
<evidence type="ECO:0000256" key="6">
    <source>
        <dbReference type="ARBA" id="ARBA00022840"/>
    </source>
</evidence>
<dbReference type="InterPro" id="IPR017871">
    <property type="entry name" value="ABC_transporter-like_CS"/>
</dbReference>
<dbReference type="SUPFAM" id="SSF90123">
    <property type="entry name" value="ABC transporter transmembrane region"/>
    <property type="match status" value="1"/>
</dbReference>
<dbReference type="RefSeq" id="WP_174955788.1">
    <property type="nucleotide sequence ID" value="NZ_FOXI01000015.1"/>
</dbReference>
<dbReference type="PANTHER" id="PTHR24221:SF646">
    <property type="entry name" value="HAEMOLYSIN SECRETION ATP-BINDING PROTEIN"/>
    <property type="match status" value="1"/>
</dbReference>
<dbReference type="GO" id="GO:0005886">
    <property type="term" value="C:plasma membrane"/>
    <property type="evidence" value="ECO:0007669"/>
    <property type="project" value="UniProtKB-SubCell"/>
</dbReference>
<dbReference type="EMBL" id="FOXI01000015">
    <property type="protein sequence ID" value="SFQ00785.1"/>
    <property type="molecule type" value="Genomic_DNA"/>
</dbReference>
<dbReference type="GO" id="GO:0034040">
    <property type="term" value="F:ATPase-coupled lipid transmembrane transporter activity"/>
    <property type="evidence" value="ECO:0007669"/>
    <property type="project" value="TreeGrafter"/>
</dbReference>
<dbReference type="GO" id="GO:0016887">
    <property type="term" value="F:ATP hydrolysis activity"/>
    <property type="evidence" value="ECO:0007669"/>
    <property type="project" value="InterPro"/>
</dbReference>
<evidence type="ECO:0000259" key="10">
    <source>
        <dbReference type="PROSITE" id="PS50893"/>
    </source>
</evidence>
<dbReference type="InterPro" id="IPR011527">
    <property type="entry name" value="ABC1_TM_dom"/>
</dbReference>
<feature type="transmembrane region" description="Helical" evidence="9">
    <location>
        <begin position="165"/>
        <end position="196"/>
    </location>
</feature>
<organism evidence="12 13">
    <name type="scientific">Halolamina pelagica</name>
    <dbReference type="NCBI Taxonomy" id="699431"/>
    <lineage>
        <taxon>Archaea</taxon>
        <taxon>Methanobacteriati</taxon>
        <taxon>Methanobacteriota</taxon>
        <taxon>Stenosarchaea group</taxon>
        <taxon>Halobacteria</taxon>
        <taxon>Halobacteriales</taxon>
        <taxon>Haloferacaceae</taxon>
    </lineage>
</organism>
<evidence type="ECO:0000313" key="12">
    <source>
        <dbReference type="EMBL" id="SFQ00785.1"/>
    </source>
</evidence>
<dbReference type="Gene3D" id="1.20.1560.10">
    <property type="entry name" value="ABC transporter type 1, transmembrane domain"/>
    <property type="match status" value="1"/>
</dbReference>
<keyword evidence="13" id="KW-1185">Reference proteome</keyword>
<dbReference type="SMART" id="SM00382">
    <property type="entry name" value="AAA"/>
    <property type="match status" value="1"/>
</dbReference>
<evidence type="ECO:0000256" key="7">
    <source>
        <dbReference type="ARBA" id="ARBA00022989"/>
    </source>
</evidence>
<evidence type="ECO:0000256" key="1">
    <source>
        <dbReference type="ARBA" id="ARBA00004651"/>
    </source>
</evidence>
<keyword evidence="8 9" id="KW-0472">Membrane</keyword>